<dbReference type="Pfam" id="PF25547">
    <property type="entry name" value="WXG100_2"/>
    <property type="match status" value="1"/>
</dbReference>
<keyword evidence="4" id="KW-1185">Reference proteome</keyword>
<feature type="region of interest" description="Disordered" evidence="1">
    <location>
        <begin position="197"/>
        <end position="227"/>
    </location>
</feature>
<dbReference type="SUPFAM" id="SSF140459">
    <property type="entry name" value="PE/PPE dimer-like"/>
    <property type="match status" value="1"/>
</dbReference>
<evidence type="ECO:0000313" key="3">
    <source>
        <dbReference type="EMBL" id="MFC6018593.1"/>
    </source>
</evidence>
<feature type="region of interest" description="Disordered" evidence="1">
    <location>
        <begin position="259"/>
        <end position="322"/>
    </location>
</feature>
<comment type="caution">
    <text evidence="3">The sequence shown here is derived from an EMBL/GenBank/DDBJ whole genome shotgun (WGS) entry which is preliminary data.</text>
</comment>
<dbReference type="Gene3D" id="1.20.1260.20">
    <property type="entry name" value="PPE superfamily"/>
    <property type="match status" value="1"/>
</dbReference>
<dbReference type="InterPro" id="IPR038332">
    <property type="entry name" value="PPE_sf"/>
</dbReference>
<feature type="compositionally biased region" description="Gly residues" evidence="1">
    <location>
        <begin position="288"/>
        <end position="306"/>
    </location>
</feature>
<reference evidence="4" key="1">
    <citation type="journal article" date="2019" name="Int. J. Syst. Evol. Microbiol.">
        <title>The Global Catalogue of Microorganisms (GCM) 10K type strain sequencing project: providing services to taxonomists for standard genome sequencing and annotation.</title>
        <authorList>
            <consortium name="The Broad Institute Genomics Platform"/>
            <consortium name="The Broad Institute Genome Sequencing Center for Infectious Disease"/>
            <person name="Wu L."/>
            <person name="Ma J."/>
        </authorList>
    </citation>
    <scope>NUCLEOTIDE SEQUENCE [LARGE SCALE GENOMIC DNA]</scope>
    <source>
        <strain evidence="4">ZS-35-S2</strain>
    </source>
</reference>
<protein>
    <submittedName>
        <fullName evidence="3">WXG100 family type VII secretion target</fullName>
    </submittedName>
</protein>
<organism evidence="3 4">
    <name type="scientific">Plantactinospora solaniradicis</name>
    <dbReference type="NCBI Taxonomy" id="1723736"/>
    <lineage>
        <taxon>Bacteria</taxon>
        <taxon>Bacillati</taxon>
        <taxon>Actinomycetota</taxon>
        <taxon>Actinomycetes</taxon>
        <taxon>Micromonosporales</taxon>
        <taxon>Micromonosporaceae</taxon>
        <taxon>Plantactinospora</taxon>
    </lineage>
</organism>
<gene>
    <name evidence="3" type="ORF">ACFP2T_20580</name>
</gene>
<accession>A0ABW1KE08</accession>
<dbReference type="RefSeq" id="WP_377424231.1">
    <property type="nucleotide sequence ID" value="NZ_JBHSPR010000017.1"/>
</dbReference>
<dbReference type="InterPro" id="IPR057746">
    <property type="entry name" value="CpnT-like_N"/>
</dbReference>
<sequence>MSRGPEQMGPRTDFSRYSHGQLYQMLHYGDEATTRAIADSWDGVGARLHEQASNLEIKLARFRQQWQGGAAEQYQLMISDLSTGLRRIGDAAFAIRDAAHDAGDALVRAKAWMPVPVEVPEVSALTVFLATTPQTVDPLASTQEVAQLRQRQSDAATELARYQQAVQASGAAHARAVAVMNELAVAYQLAEGGIPVPPEATGMPAEGDDASGWEQTDAGTDPEDGTGKPVFGTMFTAGVAAAAAATAGRLGARIVPPVPGWAKNKDADTATSTSSADEQADVDTASSGLGGLGGGGATGVGGGVGGSSQPVAPAAHSGLTGAGSAVGQSAAALRAATGAAGMGAGMMPMMPFMPFAPTGGDMGGSRRTPPWLTETEDVWGESVIITPPVLGEDPPDERQLPMEFPY</sequence>
<dbReference type="Proteomes" id="UP001596203">
    <property type="component" value="Unassembled WGS sequence"/>
</dbReference>
<feature type="region of interest" description="Disordered" evidence="1">
    <location>
        <begin position="386"/>
        <end position="406"/>
    </location>
</feature>
<feature type="domain" description="Outer membrane channel protein CpnT-like N-terminal" evidence="2">
    <location>
        <begin position="29"/>
        <end position="127"/>
    </location>
</feature>
<evidence type="ECO:0000259" key="2">
    <source>
        <dbReference type="Pfam" id="PF25547"/>
    </source>
</evidence>
<evidence type="ECO:0000256" key="1">
    <source>
        <dbReference type="SAM" id="MobiDB-lite"/>
    </source>
</evidence>
<proteinExistence type="predicted"/>
<dbReference type="EMBL" id="JBHSPR010000017">
    <property type="protein sequence ID" value="MFC6018593.1"/>
    <property type="molecule type" value="Genomic_DNA"/>
</dbReference>
<name>A0ABW1KE08_9ACTN</name>
<evidence type="ECO:0000313" key="4">
    <source>
        <dbReference type="Proteomes" id="UP001596203"/>
    </source>
</evidence>